<feature type="region of interest" description="Disordered" evidence="1">
    <location>
        <begin position="356"/>
        <end position="410"/>
    </location>
</feature>
<dbReference type="RefSeq" id="WP_211853792.1">
    <property type="nucleotide sequence ID" value="NZ_JAAGBB010000020.1"/>
</dbReference>
<sequence length="576" mass="64160">MTLVPVHFGADPAYLIRGLSTDISSMECIFDLIDNSIDAARNELLSFGNAKKDQRGLPDSYAGFHIDLVFTDSSLSIKDNCSGMEEIDLSRRAFRTGAKSRHPFGIGHFGVGLKRAIFKLGTSIALETDNGNGAFRFAFTEASVLAAGDQPLLAERRSSSGSKSTAIRITGLRSDVAADVRSSLWIDRLTDGVKRRYGIFTRKGIEIRLNGTIIGPFGPTVREQDVGPVRRAMQYMETRLGVGVFAEAGLHEDYRIKGLESDYDEARHRAISSEQGWYVVCNDRIILSSDRTERTGWTTGWHNEYAGFLGWVHYVSEDPELLPWDSKKAGINVSSEAHRESVIWLKGIADEFRAQKNRLRSRGDRQRSTAAPSSGKIPGRAADAPASGPAKDNMPAPSQNSPDPNRHDKDLIHTETHTTLFHTCKIRTSSPKVRSLADEAVRMEIGDFPYASALLLRGFFEIVLIDYLKRIKRYGEVKELVFVNQAAQGRPFSDAQKKNFSPTLDNVLEWLVKHEDAFPEHERRTCRYGCESFKGYVKKINGIVHEDGILTGGSQVTEFRNSVLPTLRILLEHNAP</sequence>
<dbReference type="Proteomes" id="UP001196870">
    <property type="component" value="Unassembled WGS sequence"/>
</dbReference>
<evidence type="ECO:0008006" key="4">
    <source>
        <dbReference type="Google" id="ProtNLM"/>
    </source>
</evidence>
<evidence type="ECO:0000313" key="3">
    <source>
        <dbReference type="Proteomes" id="UP001196870"/>
    </source>
</evidence>
<dbReference type="SUPFAM" id="SSF55874">
    <property type="entry name" value="ATPase domain of HSP90 chaperone/DNA topoisomerase II/histidine kinase"/>
    <property type="match status" value="1"/>
</dbReference>
<dbReference type="InterPro" id="IPR036890">
    <property type="entry name" value="HATPase_C_sf"/>
</dbReference>
<reference evidence="3" key="1">
    <citation type="journal article" date="2021" name="Syst. Appl. Microbiol.">
        <title>Roseomonas hellenica sp. nov., isolated from roots of wild-growing Alkanna tinctoria.</title>
        <authorList>
            <person name="Rat A."/>
            <person name="Naranjo H.D."/>
            <person name="Lebbe L."/>
            <person name="Cnockaert M."/>
            <person name="Krigas N."/>
            <person name="Grigoriadou K."/>
            <person name="Maloupa E."/>
            <person name="Willems A."/>
        </authorList>
    </citation>
    <scope>NUCLEOTIDE SEQUENCE [LARGE SCALE GENOMIC DNA]</scope>
    <source>
        <strain evidence="3">LMG 31523</strain>
    </source>
</reference>
<evidence type="ECO:0000313" key="2">
    <source>
        <dbReference type="EMBL" id="MBR0666119.1"/>
    </source>
</evidence>
<comment type="caution">
    <text evidence="2">The sequence shown here is derived from an EMBL/GenBank/DDBJ whole genome shotgun (WGS) entry which is preliminary data.</text>
</comment>
<dbReference type="Pfam" id="PF13589">
    <property type="entry name" value="HATPase_c_3"/>
    <property type="match status" value="1"/>
</dbReference>
<protein>
    <recommendedName>
        <fullName evidence="4">ATP-binding protein</fullName>
    </recommendedName>
</protein>
<keyword evidence="3" id="KW-1185">Reference proteome</keyword>
<accession>A0ABS5F0N9</accession>
<dbReference type="Gene3D" id="3.30.565.10">
    <property type="entry name" value="Histidine kinase-like ATPase, C-terminal domain"/>
    <property type="match status" value="1"/>
</dbReference>
<name>A0ABS5F0N9_9PROT</name>
<dbReference type="EMBL" id="JAAGBB010000020">
    <property type="protein sequence ID" value="MBR0666119.1"/>
    <property type="molecule type" value="Genomic_DNA"/>
</dbReference>
<organism evidence="2 3">
    <name type="scientific">Plastoroseomonas hellenica</name>
    <dbReference type="NCBI Taxonomy" id="2687306"/>
    <lineage>
        <taxon>Bacteria</taxon>
        <taxon>Pseudomonadati</taxon>
        <taxon>Pseudomonadota</taxon>
        <taxon>Alphaproteobacteria</taxon>
        <taxon>Acetobacterales</taxon>
        <taxon>Acetobacteraceae</taxon>
        <taxon>Plastoroseomonas</taxon>
    </lineage>
</organism>
<gene>
    <name evidence="2" type="ORF">GXW71_17295</name>
</gene>
<proteinExistence type="predicted"/>
<evidence type="ECO:0000256" key="1">
    <source>
        <dbReference type="SAM" id="MobiDB-lite"/>
    </source>
</evidence>